<evidence type="ECO:0000313" key="3">
    <source>
        <dbReference type="Proteomes" id="UP001295740"/>
    </source>
</evidence>
<evidence type="ECO:0000256" key="1">
    <source>
        <dbReference type="SAM" id="MobiDB-lite"/>
    </source>
</evidence>
<organism evidence="2 3">
    <name type="scientific">Anthostomella pinea</name>
    <dbReference type="NCBI Taxonomy" id="933095"/>
    <lineage>
        <taxon>Eukaryota</taxon>
        <taxon>Fungi</taxon>
        <taxon>Dikarya</taxon>
        <taxon>Ascomycota</taxon>
        <taxon>Pezizomycotina</taxon>
        <taxon>Sordariomycetes</taxon>
        <taxon>Xylariomycetidae</taxon>
        <taxon>Xylariales</taxon>
        <taxon>Xylariaceae</taxon>
        <taxon>Anthostomella</taxon>
    </lineage>
</organism>
<accession>A0AAI8YE33</accession>
<name>A0AAI8YE33_9PEZI</name>
<keyword evidence="3" id="KW-1185">Reference proteome</keyword>
<comment type="caution">
    <text evidence="2">The sequence shown here is derived from an EMBL/GenBank/DDBJ whole genome shotgun (WGS) entry which is preliminary data.</text>
</comment>
<evidence type="ECO:0000313" key="2">
    <source>
        <dbReference type="EMBL" id="CAJ2501213.1"/>
    </source>
</evidence>
<reference evidence="2" key="1">
    <citation type="submission" date="2023-10" db="EMBL/GenBank/DDBJ databases">
        <authorList>
            <person name="Hackl T."/>
        </authorList>
    </citation>
    <scope>NUCLEOTIDE SEQUENCE</scope>
</reference>
<feature type="region of interest" description="Disordered" evidence="1">
    <location>
        <begin position="177"/>
        <end position="214"/>
    </location>
</feature>
<gene>
    <name evidence="2" type="ORF">KHLLAP_LOCUS1681</name>
</gene>
<sequence>MCFKEFIAYTCGHSSTPINRPCPMTTHLHTNPCCPGPAVRPFLSEGMCPACSRILHGRYFDILDIEHRWMHERGACNCGTVFPYLQQPRQVTRANDQTSSTNQGLAADIAPPLYKETEVDSTLQVSLRLSSLYAAEWTKDHAKHHENGKCKCPVSFAKYEPQTMKEFGDEIKYGHHEKGAGDEVKHGHHEKAPSTNTLPMPKGKGKNKGSKKKANLRSALPLYPQQTPIATAPFLSTAGSGNQDYYKAGFHPNQFGHNTYDPNNNTTTTTTPAGPSTRLKSETHRSEQNTTSPEFPHNKPAIGTPARWTCSPPDLRPLDMILGPINPSPVDLQTTQLMHLPQETLIVGAPLAVIAEAKSEIPSMVQFQPLDTPIAGFPVGAGPEGESHAGSFDECELSLSALSLELGSEGCELSALSLETLESDEPPVRKRRYSSEL</sequence>
<feature type="compositionally biased region" description="Basic residues" evidence="1">
    <location>
        <begin position="203"/>
        <end position="214"/>
    </location>
</feature>
<feature type="region of interest" description="Disordered" evidence="1">
    <location>
        <begin position="246"/>
        <end position="306"/>
    </location>
</feature>
<dbReference type="EMBL" id="CAUWAG010000003">
    <property type="protein sequence ID" value="CAJ2501213.1"/>
    <property type="molecule type" value="Genomic_DNA"/>
</dbReference>
<dbReference type="Proteomes" id="UP001295740">
    <property type="component" value="Unassembled WGS sequence"/>
</dbReference>
<proteinExistence type="predicted"/>
<dbReference type="AlphaFoldDB" id="A0AAI8YE33"/>
<protein>
    <submittedName>
        <fullName evidence="2">Uu.00g040660.m01.CDS01</fullName>
    </submittedName>
</protein>